<feature type="compositionally biased region" description="Low complexity" evidence="4">
    <location>
        <begin position="72"/>
        <end position="87"/>
    </location>
</feature>
<feature type="region of interest" description="Disordered" evidence="4">
    <location>
        <begin position="134"/>
        <end position="165"/>
    </location>
</feature>
<dbReference type="PROSITE" id="PS50102">
    <property type="entry name" value="RRM"/>
    <property type="match status" value="2"/>
</dbReference>
<dbReference type="SMART" id="SM00360">
    <property type="entry name" value="RRM"/>
    <property type="match status" value="2"/>
</dbReference>
<feature type="domain" description="RRM" evidence="5">
    <location>
        <begin position="282"/>
        <end position="368"/>
    </location>
</feature>
<dbReference type="RefSeq" id="XP_028477398.1">
    <property type="nucleotide sequence ID" value="XM_028622506.1"/>
</dbReference>
<dbReference type="Proteomes" id="UP000279236">
    <property type="component" value="Unassembled WGS sequence"/>
</dbReference>
<feature type="region of interest" description="Disordered" evidence="4">
    <location>
        <begin position="611"/>
        <end position="675"/>
    </location>
</feature>
<evidence type="ECO:0000313" key="7">
    <source>
        <dbReference type="Proteomes" id="UP000279236"/>
    </source>
</evidence>
<dbReference type="Pfam" id="PF00076">
    <property type="entry name" value="RRM_1"/>
    <property type="match status" value="1"/>
</dbReference>
<proteinExistence type="predicted"/>
<reference evidence="6 7" key="1">
    <citation type="submission" date="2018-11" db="EMBL/GenBank/DDBJ databases">
        <title>Genome sequence of Apiotrichum porosum DSM 27194.</title>
        <authorList>
            <person name="Aliyu H."/>
            <person name="Gorte O."/>
            <person name="Ochsenreither K."/>
        </authorList>
    </citation>
    <scope>NUCLEOTIDE SEQUENCE [LARGE SCALE GENOMIC DNA]</scope>
    <source>
        <strain evidence="6 7">DSM 27194</strain>
    </source>
</reference>
<evidence type="ECO:0000259" key="5">
    <source>
        <dbReference type="PROSITE" id="PS50102"/>
    </source>
</evidence>
<evidence type="ECO:0000256" key="4">
    <source>
        <dbReference type="SAM" id="MobiDB-lite"/>
    </source>
</evidence>
<dbReference type="GeneID" id="39591673"/>
<organism evidence="6 7">
    <name type="scientific">Apiotrichum porosum</name>
    <dbReference type="NCBI Taxonomy" id="105984"/>
    <lineage>
        <taxon>Eukaryota</taxon>
        <taxon>Fungi</taxon>
        <taxon>Dikarya</taxon>
        <taxon>Basidiomycota</taxon>
        <taxon>Agaricomycotina</taxon>
        <taxon>Tremellomycetes</taxon>
        <taxon>Trichosporonales</taxon>
        <taxon>Trichosporonaceae</taxon>
        <taxon>Apiotrichum</taxon>
    </lineage>
</organism>
<gene>
    <name evidence="6" type="ORF">EHS24_007130</name>
</gene>
<feature type="region of interest" description="Disordered" evidence="4">
    <location>
        <begin position="69"/>
        <end position="99"/>
    </location>
</feature>
<keyword evidence="7" id="KW-1185">Reference proteome</keyword>
<feature type="compositionally biased region" description="Basic and acidic residues" evidence="4">
    <location>
        <begin position="257"/>
        <end position="271"/>
    </location>
</feature>
<sequence length="675" mass="72921">MLSPSLNPSAPSFELGAYGGPAINMSSPSTAARTTPSTRPGNLAASATGKSLIDTTTNTARVAAVYGHGWKSSSPPSSAFPAPVDSPTKPTFSTPRRLVSAHPSFNTGALPFKRTNGLSNGYSTLLTVSDKSDSASLAGSRHRPKSPSLPGILPSDELRRGGPPSAADALKHLLTVASADRQSGSAFIKPAATITPTFDPFFDDAKTSHPEVMVVDLGRATHTVQPSTPRTTRVTEPLSPPWTRSPVAVRGGYSRLDSFDHHSSSSGEHESNSSTSDFGERRNVYIPALTSTVTEENLRKAAQMSGRVVSVKIERAGAMTPDVFDMLPDGIHGPARTYAFVMFDTPRSAGHFMQALTESGIPCQYGKETPHLKQKVLEDPHSSNLYVAEIPLDATEEDMRNLFHPGVISSLRFLTDDKGNRRGTAMVRLQSRAQAEEAIKRLDLMFVIPGCAKALQVRIADSEPQKQFKRVNMAPRSPEVFDGLRRGSFGSFGSVNSPAPSPIRPNGGSPNSSVLVDSAFEEDDDTRKLKDTISSLQAEVERREAMAKESSLRQRRAINMPITTTGHLVPGLATDTNKEADDLGPILKPLHINTPKAFDFDSFLDQKHQVPHMTSPMTPVTPTHWGKYATSRKSSLSLHESQSSLSSSNDSRRHRMPNGNSDRPEYPLDANPARF</sequence>
<dbReference type="GO" id="GO:0003723">
    <property type="term" value="F:RNA binding"/>
    <property type="evidence" value="ECO:0007669"/>
    <property type="project" value="UniProtKB-UniRule"/>
</dbReference>
<dbReference type="AlphaFoldDB" id="A0A427XX30"/>
<feature type="compositionally biased region" description="Polar residues" evidence="4">
    <location>
        <begin position="223"/>
        <end position="234"/>
    </location>
</feature>
<accession>A0A427XX30</accession>
<name>A0A427XX30_9TREE</name>
<keyword evidence="1" id="KW-0677">Repeat</keyword>
<feature type="compositionally biased region" description="Low complexity" evidence="4">
    <location>
        <begin position="631"/>
        <end position="649"/>
    </location>
</feature>
<evidence type="ECO:0000313" key="6">
    <source>
        <dbReference type="EMBL" id="RSH83446.1"/>
    </source>
</evidence>
<feature type="domain" description="RRM" evidence="5">
    <location>
        <begin position="383"/>
        <end position="462"/>
    </location>
</feature>
<keyword evidence="2 3" id="KW-0694">RNA-binding</keyword>
<dbReference type="SUPFAM" id="SSF54928">
    <property type="entry name" value="RNA-binding domain, RBD"/>
    <property type="match status" value="2"/>
</dbReference>
<dbReference type="Gene3D" id="3.30.70.330">
    <property type="match status" value="2"/>
</dbReference>
<dbReference type="InterPro" id="IPR000504">
    <property type="entry name" value="RRM_dom"/>
</dbReference>
<dbReference type="OrthoDB" id="271725at2759"/>
<evidence type="ECO:0000256" key="2">
    <source>
        <dbReference type="ARBA" id="ARBA00022884"/>
    </source>
</evidence>
<dbReference type="InterPro" id="IPR012677">
    <property type="entry name" value="Nucleotide-bd_a/b_plait_sf"/>
</dbReference>
<feature type="region of interest" description="Disordered" evidence="4">
    <location>
        <begin position="492"/>
        <end position="511"/>
    </location>
</feature>
<evidence type="ECO:0000256" key="3">
    <source>
        <dbReference type="PROSITE-ProRule" id="PRU00176"/>
    </source>
</evidence>
<dbReference type="InterPro" id="IPR035979">
    <property type="entry name" value="RBD_domain_sf"/>
</dbReference>
<feature type="compositionally biased region" description="Low complexity" evidence="4">
    <location>
        <begin position="26"/>
        <end position="40"/>
    </location>
</feature>
<feature type="region of interest" description="Disordered" evidence="4">
    <location>
        <begin position="223"/>
        <end position="279"/>
    </location>
</feature>
<dbReference type="EMBL" id="RSCE01000004">
    <property type="protein sequence ID" value="RSH83446.1"/>
    <property type="molecule type" value="Genomic_DNA"/>
</dbReference>
<protein>
    <recommendedName>
        <fullName evidence="5">RRM domain-containing protein</fullName>
    </recommendedName>
</protein>
<feature type="region of interest" description="Disordered" evidence="4">
    <location>
        <begin position="1"/>
        <end position="54"/>
    </location>
</feature>
<evidence type="ECO:0000256" key="1">
    <source>
        <dbReference type="ARBA" id="ARBA00022737"/>
    </source>
</evidence>
<comment type="caution">
    <text evidence="6">The sequence shown here is derived from an EMBL/GenBank/DDBJ whole genome shotgun (WGS) entry which is preliminary data.</text>
</comment>
<dbReference type="PANTHER" id="PTHR24012">
    <property type="entry name" value="RNA BINDING PROTEIN"/>
    <property type="match status" value="1"/>
</dbReference>
<feature type="compositionally biased region" description="Polar residues" evidence="4">
    <location>
        <begin position="1"/>
        <end position="10"/>
    </location>
</feature>